<reference evidence="1" key="3">
    <citation type="submission" date="2025-09" db="UniProtKB">
        <authorList>
            <consortium name="Ensembl"/>
        </authorList>
    </citation>
    <scope>IDENTIFICATION</scope>
</reference>
<accession>A0AC11E229</accession>
<sequence>MPWSPRAVLLRDLVLGILGTLAFLIDLGADLWAASQYVLSGRYLWAALVLALLGLASVALQLFSWIWLRSDVSSPLAPKPPGRHLALLHLLQLGYLYSMLRLFETFLETTPQLTLVLAIILQSGSAEYYQWVSICTSFVGISWALLDYHRALRTCLPAKPLLGVGASVIYFLWNLLLLWPRVLVVALFSALFPRYVALHFLGLWLVFLFWVWLQGTDFMPGPHSEWLYRATVATILYFSWFNVAEGHTRGRATIHLVFLLNDSLLLVVAWATQSAWLPSGRLLQSLLPAAGVCFLLGLALRLAYYCWLHPSRRWEPDQVDGTWGLRSLEERQLPQNRRMAHLAKNFFPKPRNEAVLPWKGEVNGVL</sequence>
<dbReference type="Ensembl" id="ENSOART00020069140.1">
    <property type="protein sequence ID" value="ENSOARP00020051309.1"/>
    <property type="gene ID" value="ENSOARG00020020079.2"/>
</dbReference>
<proteinExistence type="predicted"/>
<organism evidence="1">
    <name type="scientific">Ovis aries</name>
    <name type="common">Sheep</name>
    <dbReference type="NCBI Taxonomy" id="9940"/>
    <lineage>
        <taxon>Eukaryota</taxon>
        <taxon>Metazoa</taxon>
        <taxon>Chordata</taxon>
        <taxon>Craniata</taxon>
        <taxon>Vertebrata</taxon>
        <taxon>Euteleostomi</taxon>
        <taxon>Mammalia</taxon>
        <taxon>Eutheria</taxon>
        <taxon>Laurasiatheria</taxon>
        <taxon>Artiodactyla</taxon>
        <taxon>Ruminantia</taxon>
        <taxon>Pecora</taxon>
        <taxon>Bovidae</taxon>
        <taxon>Caprinae</taxon>
        <taxon>Ovis</taxon>
    </lineage>
</organism>
<protein>
    <submittedName>
        <fullName evidence="1">XK related 8</fullName>
    </submittedName>
</protein>
<reference evidence="1" key="1">
    <citation type="submission" date="2020-11" db="EMBL/GenBank/DDBJ databases">
        <authorList>
            <person name="Davenport K.M."/>
            <person name="Bickhart D.M."/>
            <person name="Smith T.P.L."/>
            <person name="Murdoch B.M."/>
            <person name="Rosen B.D."/>
        </authorList>
    </citation>
    <scope>NUCLEOTIDE SEQUENCE [LARGE SCALE GENOMIC DNA]</scope>
    <source>
        <strain evidence="1">OAR_USU_Benz2616</strain>
    </source>
</reference>
<reference evidence="1" key="2">
    <citation type="submission" date="2025-08" db="UniProtKB">
        <authorList>
            <consortium name="Ensembl"/>
        </authorList>
    </citation>
    <scope>IDENTIFICATION</scope>
</reference>
<name>A0AC11E229_SHEEP</name>
<evidence type="ECO:0000313" key="1">
    <source>
        <dbReference type="Ensembl" id="ENSOARP00020051309.1"/>
    </source>
</evidence>
<gene>
    <name evidence="1" type="primary">XKR8</name>
</gene>